<feature type="region of interest" description="Disordered" evidence="2">
    <location>
        <begin position="257"/>
        <end position="284"/>
    </location>
</feature>
<gene>
    <name evidence="3" type="ORF">MAR_024793</name>
</gene>
<dbReference type="EMBL" id="CP111014">
    <property type="protein sequence ID" value="WAR00421.1"/>
    <property type="molecule type" value="Genomic_DNA"/>
</dbReference>
<evidence type="ECO:0000256" key="2">
    <source>
        <dbReference type="SAM" id="MobiDB-lite"/>
    </source>
</evidence>
<evidence type="ECO:0000313" key="3">
    <source>
        <dbReference type="EMBL" id="WAR00421.1"/>
    </source>
</evidence>
<feature type="coiled-coil region" evidence="1">
    <location>
        <begin position="122"/>
        <end position="149"/>
    </location>
</feature>
<dbReference type="Proteomes" id="UP001164746">
    <property type="component" value="Chromosome 3"/>
</dbReference>
<keyword evidence="4" id="KW-1185">Reference proteome</keyword>
<proteinExistence type="predicted"/>
<evidence type="ECO:0000256" key="1">
    <source>
        <dbReference type="SAM" id="Coils"/>
    </source>
</evidence>
<keyword evidence="1" id="KW-0175">Coiled coil</keyword>
<sequence>MGNLLSYPHKVEADRKEKLQRVRHHQKRWSEPFSPNSLQRDRKIVLPYADTNISMRSSEVRERNGISGVETSVKMVPDLQLDLDLSQFSVETVKLSSGPTSQRSIYNRPRSLKALSSVDMTDVEWRRKYSEMESRYRDLREELDLMAARNKNGSLSSLASAGKVKDKKGRHQITQLLVDKHLLEDRVRDLTARNQRGRNYLTRLEAEKRDQEAMLTHLKAQLLLEKQDKEHLLANVTILSASRDNIVTLETEHPEYAQVNKKRESTSKASETPYVDSPRSGTSTRVFVVSEEGDERSTGFEIIDTQNTSVRGTVFSSEDPYEVIASVHDVNRTDGQEETGGYSKQEKRPSSPEPESENGSNRTEEDDEEYTGTPERSESPPTPPVLVKAEHIQLDEPTWDTVPESSAIDYQSETTTKF</sequence>
<organism evidence="3 4">
    <name type="scientific">Mya arenaria</name>
    <name type="common">Soft-shell clam</name>
    <dbReference type="NCBI Taxonomy" id="6604"/>
    <lineage>
        <taxon>Eukaryota</taxon>
        <taxon>Metazoa</taxon>
        <taxon>Spiralia</taxon>
        <taxon>Lophotrochozoa</taxon>
        <taxon>Mollusca</taxon>
        <taxon>Bivalvia</taxon>
        <taxon>Autobranchia</taxon>
        <taxon>Heteroconchia</taxon>
        <taxon>Euheterodonta</taxon>
        <taxon>Imparidentia</taxon>
        <taxon>Neoheterodontei</taxon>
        <taxon>Myida</taxon>
        <taxon>Myoidea</taxon>
        <taxon>Myidae</taxon>
        <taxon>Mya</taxon>
    </lineage>
</organism>
<evidence type="ECO:0000313" key="4">
    <source>
        <dbReference type="Proteomes" id="UP001164746"/>
    </source>
</evidence>
<feature type="compositionally biased region" description="Polar residues" evidence="2">
    <location>
        <begin position="408"/>
        <end position="418"/>
    </location>
</feature>
<protein>
    <submittedName>
        <fullName evidence="3">Uncharacterized protein</fullName>
    </submittedName>
</protein>
<feature type="region of interest" description="Disordered" evidence="2">
    <location>
        <begin position="327"/>
        <end position="418"/>
    </location>
</feature>
<reference evidence="3" key="1">
    <citation type="submission" date="2022-11" db="EMBL/GenBank/DDBJ databases">
        <title>Centuries of genome instability and evolution in soft-shell clam transmissible cancer (bioRxiv).</title>
        <authorList>
            <person name="Hart S.F.M."/>
            <person name="Yonemitsu M.A."/>
            <person name="Giersch R.M."/>
            <person name="Beal B.F."/>
            <person name="Arriagada G."/>
            <person name="Davis B.W."/>
            <person name="Ostrander E.A."/>
            <person name="Goff S.P."/>
            <person name="Metzger M.J."/>
        </authorList>
    </citation>
    <scope>NUCLEOTIDE SEQUENCE</scope>
    <source>
        <strain evidence="3">MELC-2E11</strain>
        <tissue evidence="3">Siphon/mantle</tissue>
    </source>
</reference>
<feature type="compositionally biased region" description="Basic and acidic residues" evidence="2">
    <location>
        <begin position="257"/>
        <end position="266"/>
    </location>
</feature>
<accession>A0ABY7DVT4</accession>
<name>A0ABY7DVT4_MYAAR</name>